<dbReference type="Pfam" id="PF20464">
    <property type="entry name" value="MmeI_N"/>
    <property type="match status" value="1"/>
</dbReference>
<keyword evidence="11" id="KW-1185">Reference proteome</keyword>
<dbReference type="InterPro" id="IPR029063">
    <property type="entry name" value="SAM-dependent_MTases_sf"/>
</dbReference>
<evidence type="ECO:0000256" key="1">
    <source>
        <dbReference type="ARBA" id="ARBA00011900"/>
    </source>
</evidence>
<dbReference type="InterPro" id="IPR046818">
    <property type="entry name" value="MmeI_C"/>
</dbReference>
<comment type="caution">
    <text evidence="10">The sequence shown here is derived from an EMBL/GenBank/DDBJ whole genome shotgun (WGS) entry which is preliminary data.</text>
</comment>
<evidence type="ECO:0000313" key="11">
    <source>
        <dbReference type="Proteomes" id="UP001500920"/>
    </source>
</evidence>
<evidence type="ECO:0000259" key="7">
    <source>
        <dbReference type="Pfam" id="PF20466"/>
    </source>
</evidence>
<protein>
    <recommendedName>
        <fullName evidence="1">site-specific DNA-methyltransferase (adenine-specific)</fullName>
        <ecNumber evidence="1">2.1.1.72</ecNumber>
    </recommendedName>
</protein>
<feature type="domain" description="MmeI-like target recognition" evidence="7">
    <location>
        <begin position="597"/>
        <end position="800"/>
    </location>
</feature>
<proteinExistence type="predicted"/>
<name>A0ABP7EPT4_9STAP</name>
<dbReference type="PANTHER" id="PTHR33841">
    <property type="entry name" value="DNA METHYLTRANSFERASE YEEA-RELATED"/>
    <property type="match status" value="1"/>
</dbReference>
<dbReference type="GO" id="GO:0032259">
    <property type="term" value="P:methylation"/>
    <property type="evidence" value="ECO:0007669"/>
    <property type="project" value="UniProtKB-KW"/>
</dbReference>
<dbReference type="InterPro" id="IPR046819">
    <property type="entry name" value="MmeI_hel"/>
</dbReference>
<dbReference type="GO" id="GO:0008168">
    <property type="term" value="F:methyltransferase activity"/>
    <property type="evidence" value="ECO:0007669"/>
    <property type="project" value="UniProtKB-KW"/>
</dbReference>
<feature type="domain" description="MmeI-like helicase spacer" evidence="6">
    <location>
        <begin position="170"/>
        <end position="242"/>
    </location>
</feature>
<evidence type="ECO:0000256" key="2">
    <source>
        <dbReference type="ARBA" id="ARBA00022603"/>
    </source>
</evidence>
<dbReference type="PANTHER" id="PTHR33841:SF1">
    <property type="entry name" value="DNA METHYLTRANSFERASE A"/>
    <property type="match status" value="1"/>
</dbReference>
<dbReference type="EC" id="2.1.1.72" evidence="1"/>
<dbReference type="RefSeq" id="WP_344702084.1">
    <property type="nucleotide sequence ID" value="NZ_BAABCK010000020.1"/>
</dbReference>
<sequence>MSVIELEDMVIDIVNKDNHSNFIYDFLSVYNIPKATITRLKSGNQNLTKRDDEIHLKNRLWYKKTDGNKIFDAFVDVEEEVKELSAKPRYIIVTNFENFLAKDTKTQEALDIDFKDLPQYFEFFLGWMGIEKINFDKENPADIKAAERFARIYDTVKRENEDIVASEGFDIFFMRLLFCMFAEDTDIFKRGSFTNTIKTLTKSDGSDLDYFFHELFDILDKKDRKEVPKHLADFPYVNGQLFSKEHQSIKFSSKSRKLIIECGELLNWTKINPDIFGSMVQAIATNENRSLLGTHYTSVPNIMKVIKPLFLDDLYREFERAYDNVKKLDLLNERLGQIKFFDPACGSGNFLIITYKELRILEIKILLRKRELTENLMYLPSVTLDQFFGIEIDDFAHDAAKLSLWIVEHQMNMELEEIFGYKVRATLPLQSVGDIRCANAIKIEWSEICPVTTGEEVYVFGNPPYRGSKKQSKSQKSDMNTIIGNIKNGKMLDYISAWFLLGAKYSQKTNAKVAFVSTNSITHGEQVSILWNEMFKHNIQINFAYTSFKWENNATNNAGVTVVIIGFNQTNNHKNKVLFTNETQKVVKNINPYLVEGKDILVTSTKKSISNLPRLRFGNMPNDGGGLLFTRTEYLEAINQYNELIPYFKKFKGSVEFINDEPRYCLWLDERKYEEIKDNPIVKDRILITKTHRENSRDTGTNKLALRPWEFRDTHESEQYSIVVPAVSSENRFYIPMGIISADTVISNRAYVIYDGDIFLLGVLMSRMHMTWVKAIGGRLKTDYNYSAGLCYNTFPFPKVSTVRLNKIREATLNILDIREEQGGSLGELYSPETMPNELKNAHIELDDIVDRIYQKREFINDEERLAVLLNLYQEITKV</sequence>
<dbReference type="Proteomes" id="UP001500920">
    <property type="component" value="Unassembled WGS sequence"/>
</dbReference>
<reference evidence="11" key="1">
    <citation type="journal article" date="2019" name="Int. J. Syst. Evol. Microbiol.">
        <title>The Global Catalogue of Microorganisms (GCM) 10K type strain sequencing project: providing services to taxonomists for standard genome sequencing and annotation.</title>
        <authorList>
            <consortium name="The Broad Institute Genomics Platform"/>
            <consortium name="The Broad Institute Genome Sequencing Center for Infectious Disease"/>
            <person name="Wu L."/>
            <person name="Ma J."/>
        </authorList>
    </citation>
    <scope>NUCLEOTIDE SEQUENCE [LARGE SCALE GENOMIC DNA]</scope>
    <source>
        <strain evidence="11">JCM 16981</strain>
    </source>
</reference>
<evidence type="ECO:0000256" key="4">
    <source>
        <dbReference type="ARBA" id="ARBA00047942"/>
    </source>
</evidence>
<feature type="domain" description="MmeI-like C-terminal" evidence="8">
    <location>
        <begin position="805"/>
        <end position="878"/>
    </location>
</feature>
<feature type="domain" description="MmeI-like DNA-methyltransferase" evidence="9">
    <location>
        <begin position="319"/>
        <end position="579"/>
    </location>
</feature>
<evidence type="ECO:0000259" key="9">
    <source>
        <dbReference type="Pfam" id="PF20473"/>
    </source>
</evidence>
<dbReference type="Pfam" id="PF20473">
    <property type="entry name" value="MmeI_Mtase"/>
    <property type="match status" value="1"/>
</dbReference>
<dbReference type="Pfam" id="PF20467">
    <property type="entry name" value="MmeI_C"/>
    <property type="match status" value="1"/>
</dbReference>
<dbReference type="InterPro" id="IPR046820">
    <property type="entry name" value="MmeI_TRD"/>
</dbReference>
<dbReference type="SUPFAM" id="SSF53335">
    <property type="entry name" value="S-adenosyl-L-methionine-dependent methyltransferases"/>
    <property type="match status" value="1"/>
</dbReference>
<dbReference type="InterPro" id="IPR046816">
    <property type="entry name" value="MmeI_Mtase"/>
</dbReference>
<evidence type="ECO:0000259" key="6">
    <source>
        <dbReference type="Pfam" id="PF20465"/>
    </source>
</evidence>
<dbReference type="InterPro" id="IPR050953">
    <property type="entry name" value="N4_N6_ade-DNA_methylase"/>
</dbReference>
<evidence type="ECO:0000259" key="5">
    <source>
        <dbReference type="Pfam" id="PF20464"/>
    </source>
</evidence>
<comment type="catalytic activity">
    <reaction evidence="4">
        <text>a 2'-deoxyadenosine in DNA + S-adenosyl-L-methionine = an N(6)-methyl-2'-deoxyadenosine in DNA + S-adenosyl-L-homocysteine + H(+)</text>
        <dbReference type="Rhea" id="RHEA:15197"/>
        <dbReference type="Rhea" id="RHEA-COMP:12418"/>
        <dbReference type="Rhea" id="RHEA-COMP:12419"/>
        <dbReference type="ChEBI" id="CHEBI:15378"/>
        <dbReference type="ChEBI" id="CHEBI:57856"/>
        <dbReference type="ChEBI" id="CHEBI:59789"/>
        <dbReference type="ChEBI" id="CHEBI:90615"/>
        <dbReference type="ChEBI" id="CHEBI:90616"/>
        <dbReference type="EC" id="2.1.1.72"/>
    </reaction>
</comment>
<organism evidence="10 11">
    <name type="scientific">Salinicoccus jeotgali</name>
    <dbReference type="NCBI Taxonomy" id="381634"/>
    <lineage>
        <taxon>Bacteria</taxon>
        <taxon>Bacillati</taxon>
        <taxon>Bacillota</taxon>
        <taxon>Bacilli</taxon>
        <taxon>Bacillales</taxon>
        <taxon>Staphylococcaceae</taxon>
        <taxon>Salinicoccus</taxon>
    </lineage>
</organism>
<dbReference type="Pfam" id="PF20466">
    <property type="entry name" value="MmeI_TRD"/>
    <property type="match status" value="1"/>
</dbReference>
<evidence type="ECO:0000313" key="10">
    <source>
        <dbReference type="EMBL" id="GAA3722163.1"/>
    </source>
</evidence>
<gene>
    <name evidence="10" type="ORF">GCM10022378_10290</name>
</gene>
<dbReference type="InterPro" id="IPR046817">
    <property type="entry name" value="MmeI_N"/>
</dbReference>
<accession>A0ABP7EPT4</accession>
<keyword evidence="2 10" id="KW-0489">Methyltransferase</keyword>
<feature type="domain" description="MmeI-like N-terminal" evidence="5">
    <location>
        <begin position="17"/>
        <end position="157"/>
    </location>
</feature>
<dbReference type="EMBL" id="BAABCK010000020">
    <property type="protein sequence ID" value="GAA3722163.1"/>
    <property type="molecule type" value="Genomic_DNA"/>
</dbReference>
<dbReference type="Gene3D" id="3.40.50.150">
    <property type="entry name" value="Vaccinia Virus protein VP39"/>
    <property type="match status" value="1"/>
</dbReference>
<evidence type="ECO:0000259" key="8">
    <source>
        <dbReference type="Pfam" id="PF20467"/>
    </source>
</evidence>
<dbReference type="Pfam" id="PF20465">
    <property type="entry name" value="MmeI_hel"/>
    <property type="match status" value="1"/>
</dbReference>
<keyword evidence="3" id="KW-0808">Transferase</keyword>
<evidence type="ECO:0000256" key="3">
    <source>
        <dbReference type="ARBA" id="ARBA00022679"/>
    </source>
</evidence>